<dbReference type="PANTHER" id="PTHR36440:SF1">
    <property type="entry name" value="PUTATIVE (AFU_ORTHOLOGUE AFUA_8G07350)-RELATED"/>
    <property type="match status" value="1"/>
</dbReference>
<dbReference type="HOGENOM" id="CLU_103066_3_2_11"/>
<dbReference type="InParanoid" id="A0LSQ5"/>
<dbReference type="RefSeq" id="WP_011719528.1">
    <property type="nucleotide sequence ID" value="NC_008578.1"/>
</dbReference>
<proteinExistence type="predicted"/>
<dbReference type="Gene3D" id="2.60.120.10">
    <property type="entry name" value="Jelly Rolls"/>
    <property type="match status" value="1"/>
</dbReference>
<dbReference type="InterPro" id="IPR053146">
    <property type="entry name" value="QDO-like"/>
</dbReference>
<reference evidence="2 3" key="1">
    <citation type="journal article" date="2009" name="Genome Res.">
        <title>Complete genome of the cellulolytic thermophile Acidothermus cellulolyticus 11B provides insights into its ecophysiological and evolutionary adaptations.</title>
        <authorList>
            <person name="Barabote R.D."/>
            <person name="Xie G."/>
            <person name="Leu D.H."/>
            <person name="Normand P."/>
            <person name="Necsulea A."/>
            <person name="Daubin V."/>
            <person name="Medigue C."/>
            <person name="Adney W.S."/>
            <person name="Xu X.C."/>
            <person name="Lapidus A."/>
            <person name="Parales R.E."/>
            <person name="Detter C."/>
            <person name="Pujic P."/>
            <person name="Bruce D."/>
            <person name="Lavire C."/>
            <person name="Challacombe J.F."/>
            <person name="Brettin T.S."/>
            <person name="Berry A.M."/>
        </authorList>
    </citation>
    <scope>NUCLEOTIDE SEQUENCE [LARGE SCALE GENOMIC DNA]</scope>
    <source>
        <strain evidence="3">ATCC 43068 / DSM 8971 / 11B</strain>
    </source>
</reference>
<accession>A0LSQ5</accession>
<dbReference type="SUPFAM" id="SSF51182">
    <property type="entry name" value="RmlC-like cupins"/>
    <property type="match status" value="1"/>
</dbReference>
<protein>
    <submittedName>
        <fullName evidence="2">Cupin 2, conserved barrel domain protein</fullName>
    </submittedName>
</protein>
<dbReference type="InterPro" id="IPR011051">
    <property type="entry name" value="RmlC_Cupin_sf"/>
</dbReference>
<evidence type="ECO:0000313" key="3">
    <source>
        <dbReference type="Proteomes" id="UP000008221"/>
    </source>
</evidence>
<evidence type="ECO:0000313" key="2">
    <source>
        <dbReference type="EMBL" id="ABK52465.1"/>
    </source>
</evidence>
<dbReference type="eggNOG" id="COG0662">
    <property type="taxonomic scope" value="Bacteria"/>
</dbReference>
<dbReference type="Proteomes" id="UP000008221">
    <property type="component" value="Chromosome"/>
</dbReference>
<evidence type="ECO:0000259" key="1">
    <source>
        <dbReference type="Pfam" id="PF07883"/>
    </source>
</evidence>
<dbReference type="PANTHER" id="PTHR36440">
    <property type="entry name" value="PUTATIVE (AFU_ORTHOLOGUE AFUA_8G07350)-RELATED"/>
    <property type="match status" value="1"/>
</dbReference>
<gene>
    <name evidence="2" type="ordered locus">Acel_0692</name>
</gene>
<dbReference type="STRING" id="351607.Acel_0692"/>
<name>A0LSQ5_ACIC1</name>
<dbReference type="Pfam" id="PF07883">
    <property type="entry name" value="Cupin_2"/>
    <property type="match status" value="1"/>
</dbReference>
<dbReference type="InterPro" id="IPR013096">
    <property type="entry name" value="Cupin_2"/>
</dbReference>
<dbReference type="AlphaFoldDB" id="A0LSQ5"/>
<dbReference type="OrthoDB" id="9090296at2"/>
<dbReference type="EMBL" id="CP000481">
    <property type="protein sequence ID" value="ABK52465.1"/>
    <property type="molecule type" value="Genomic_DNA"/>
</dbReference>
<organism evidence="2 3">
    <name type="scientific">Acidothermus cellulolyticus (strain ATCC 43068 / DSM 8971 / 11B)</name>
    <dbReference type="NCBI Taxonomy" id="351607"/>
    <lineage>
        <taxon>Bacteria</taxon>
        <taxon>Bacillati</taxon>
        <taxon>Actinomycetota</taxon>
        <taxon>Actinomycetes</taxon>
        <taxon>Acidothermales</taxon>
        <taxon>Acidothermaceae</taxon>
        <taxon>Acidothermus</taxon>
    </lineage>
</organism>
<feature type="domain" description="Cupin type-2" evidence="1">
    <location>
        <begin position="48"/>
        <end position="110"/>
    </location>
</feature>
<keyword evidence="3" id="KW-1185">Reference proteome</keyword>
<sequence length="163" mass="17316">MAETPSTGPILRRSGEGEAFWFLGNLATIKAAGTETRGALTLVEFLNPPGFAPPLHRHLDEDEMFYILAGSAEFHCDDEVFTAGPGDFVLLPAQMPHTFLVGAGEPLRALQLTTPSGFEGFAAAVGEPAPERRLPDPGPVDVGLLQAAAARHRIELLGPPPRP</sequence>
<dbReference type="InterPro" id="IPR014710">
    <property type="entry name" value="RmlC-like_jellyroll"/>
</dbReference>
<dbReference type="KEGG" id="ace:Acel_0692"/>